<evidence type="ECO:0000256" key="1">
    <source>
        <dbReference type="ARBA" id="ARBA00005006"/>
    </source>
</evidence>
<organism evidence="11 12">
    <name type="scientific">SAR86 cluster bacterium</name>
    <dbReference type="NCBI Taxonomy" id="2030880"/>
    <lineage>
        <taxon>Bacteria</taxon>
        <taxon>Pseudomonadati</taxon>
        <taxon>Pseudomonadota</taxon>
        <taxon>Gammaproteobacteria</taxon>
        <taxon>SAR86 cluster</taxon>
    </lineage>
</organism>
<evidence type="ECO:0000256" key="7">
    <source>
        <dbReference type="ARBA" id="ARBA00048819"/>
    </source>
</evidence>
<dbReference type="InterPro" id="IPR014746">
    <property type="entry name" value="Gln_synth/guanido_kin_cat_dom"/>
</dbReference>
<dbReference type="NCBIfam" id="TIGR01434">
    <property type="entry name" value="glu_cys_ligase"/>
    <property type="match status" value="1"/>
</dbReference>
<comment type="catalytic activity">
    <reaction evidence="7 8 9">
        <text>L-cysteine + L-glutamate + ATP = gamma-L-glutamyl-L-cysteine + ADP + phosphate + H(+)</text>
        <dbReference type="Rhea" id="RHEA:13285"/>
        <dbReference type="ChEBI" id="CHEBI:15378"/>
        <dbReference type="ChEBI" id="CHEBI:29985"/>
        <dbReference type="ChEBI" id="CHEBI:30616"/>
        <dbReference type="ChEBI" id="CHEBI:35235"/>
        <dbReference type="ChEBI" id="CHEBI:43474"/>
        <dbReference type="ChEBI" id="CHEBI:58173"/>
        <dbReference type="ChEBI" id="CHEBI:456216"/>
        <dbReference type="EC" id="6.3.2.2"/>
    </reaction>
</comment>
<dbReference type="Gene3D" id="3.30.590.20">
    <property type="match status" value="1"/>
</dbReference>
<feature type="domain" description="Glutamate--cysteine ligase" evidence="10">
    <location>
        <begin position="24"/>
        <end position="381"/>
    </location>
</feature>
<dbReference type="PANTHER" id="PTHR38761:SF1">
    <property type="entry name" value="GLUTAMATE--CYSTEINE LIGASE"/>
    <property type="match status" value="1"/>
</dbReference>
<dbReference type="GO" id="GO:0006750">
    <property type="term" value="P:glutathione biosynthetic process"/>
    <property type="evidence" value="ECO:0007669"/>
    <property type="project" value="UniProtKB-UniRule"/>
</dbReference>
<keyword evidence="3 8" id="KW-0436">Ligase</keyword>
<comment type="caution">
    <text evidence="11">The sequence shown here is derived from an EMBL/GenBank/DDBJ whole genome shotgun (WGS) entry which is preliminary data.</text>
</comment>
<dbReference type="InterPro" id="IPR006334">
    <property type="entry name" value="Glut_cys_ligase"/>
</dbReference>
<dbReference type="EC" id="6.3.2.2" evidence="8"/>
<evidence type="ECO:0000313" key="12">
    <source>
        <dbReference type="Proteomes" id="UP000218327"/>
    </source>
</evidence>
<evidence type="ECO:0000256" key="3">
    <source>
        <dbReference type="ARBA" id="ARBA00022598"/>
    </source>
</evidence>
<dbReference type="SUPFAM" id="SSF55931">
    <property type="entry name" value="Glutamine synthetase/guanido kinase"/>
    <property type="match status" value="1"/>
</dbReference>
<dbReference type="UniPathway" id="UPA00142">
    <property type="reaction ID" value="UER00209"/>
</dbReference>
<reference evidence="12" key="1">
    <citation type="submission" date="2017-08" db="EMBL/GenBank/DDBJ databases">
        <title>A dynamic microbial community with high functional redundancy inhabits the cold, oxic subseafloor aquifer.</title>
        <authorList>
            <person name="Tully B.J."/>
            <person name="Wheat C.G."/>
            <person name="Glazer B.T."/>
            <person name="Huber J.A."/>
        </authorList>
    </citation>
    <scope>NUCLEOTIDE SEQUENCE [LARGE SCALE GENOMIC DNA]</scope>
</reference>
<evidence type="ECO:0000256" key="4">
    <source>
        <dbReference type="ARBA" id="ARBA00022684"/>
    </source>
</evidence>
<comment type="pathway">
    <text evidence="1 8 9">Sulfur metabolism; glutathione biosynthesis; glutathione from L-cysteine and L-glutamate: step 1/2.</text>
</comment>
<dbReference type="GO" id="GO:0004357">
    <property type="term" value="F:glutamate-cysteine ligase activity"/>
    <property type="evidence" value="ECO:0007669"/>
    <property type="project" value="UniProtKB-UniRule"/>
</dbReference>
<protein>
    <recommendedName>
        <fullName evidence="8">Glutamate--cysteine ligase</fullName>
        <ecNumber evidence="8">6.3.2.2</ecNumber>
    </recommendedName>
    <alternativeName>
        <fullName evidence="8">Gamma-ECS</fullName>
        <shortName evidence="8">GCS</shortName>
    </alternativeName>
    <alternativeName>
        <fullName evidence="8">Gamma-glutamylcysteine synthetase</fullName>
    </alternativeName>
</protein>
<keyword evidence="4 8" id="KW-0317">Glutathione biosynthesis</keyword>
<evidence type="ECO:0000256" key="6">
    <source>
        <dbReference type="ARBA" id="ARBA00022840"/>
    </source>
</evidence>
<evidence type="ECO:0000256" key="8">
    <source>
        <dbReference type="HAMAP-Rule" id="MF_00578"/>
    </source>
</evidence>
<keyword evidence="6 8" id="KW-0067">ATP-binding</keyword>
<dbReference type="GO" id="GO:0005524">
    <property type="term" value="F:ATP binding"/>
    <property type="evidence" value="ECO:0007669"/>
    <property type="project" value="UniProtKB-KW"/>
</dbReference>
<dbReference type="InterPro" id="IPR007370">
    <property type="entry name" value="Glu_cys_ligase"/>
</dbReference>
<accession>A0A2A5B9N1</accession>
<dbReference type="Pfam" id="PF04262">
    <property type="entry name" value="Glu_cys_ligase"/>
    <property type="match status" value="1"/>
</dbReference>
<dbReference type="GO" id="GO:0005829">
    <property type="term" value="C:cytosol"/>
    <property type="evidence" value="ECO:0007669"/>
    <property type="project" value="TreeGrafter"/>
</dbReference>
<dbReference type="HAMAP" id="MF_00578">
    <property type="entry name" value="Glu_cys_ligase"/>
    <property type="match status" value="1"/>
</dbReference>
<evidence type="ECO:0000256" key="2">
    <source>
        <dbReference type="ARBA" id="ARBA00008772"/>
    </source>
</evidence>
<keyword evidence="5 8" id="KW-0547">Nucleotide-binding</keyword>
<dbReference type="PANTHER" id="PTHR38761">
    <property type="entry name" value="GLUTAMATE--CYSTEINE LIGASE"/>
    <property type="match status" value="1"/>
</dbReference>
<dbReference type="EMBL" id="NVVJ01000003">
    <property type="protein sequence ID" value="PCJ28263.1"/>
    <property type="molecule type" value="Genomic_DNA"/>
</dbReference>
<dbReference type="GO" id="GO:0046872">
    <property type="term" value="F:metal ion binding"/>
    <property type="evidence" value="ECO:0007669"/>
    <property type="project" value="TreeGrafter"/>
</dbReference>
<evidence type="ECO:0000256" key="5">
    <source>
        <dbReference type="ARBA" id="ARBA00022741"/>
    </source>
</evidence>
<name>A0A2A5B9N1_9GAMM</name>
<proteinExistence type="inferred from homology"/>
<evidence type="ECO:0000259" key="10">
    <source>
        <dbReference type="Pfam" id="PF04262"/>
    </source>
</evidence>
<evidence type="ECO:0000313" key="11">
    <source>
        <dbReference type="EMBL" id="PCJ28263.1"/>
    </source>
</evidence>
<comment type="similarity">
    <text evidence="2 8">Belongs to the glutamate--cysteine ligase type 1 family. Type 1 subfamily.</text>
</comment>
<sequence length="522" mass="59782">MSKQFNESLVRYQLPEFESEWGIVHRGIEKESLRVLPSGHISQSSHPLVLGSTLTNPFITTDFSEALLEFITPAYGNIDECLQVLENTHRFTLQNLENDEMLWVASMPCPMGSENEIPIAQYGSSNIGKLKTLYRHGLSNRYGSLMQAIAGIHYNFSMPVSFWQPYQKISGHQGSLQEFQTQKYLHLIRNFHRYSWLLVYLFGASPAACKCFVQGREHSLQELDEHTLYLPYATCLRMGNLGYKSEAQKSLFVCYNELSSYADCLNQAMHTPYAEYEALGQSRDGEYIQINTNLLQLENEFYSTIRPKRNVKDGQRPLQALTEKGIEYIEVRALDLNPYLPLGIDAEQIRFLDTFLLHCLLSESPECHEQEFFEVSSNLALVVEQGRDPKLELQMDGASIRMTQWANELIEDLAHSASMFDHIHGGNNYEKSLAVQAEKVANPELTPSGRILKDMKEGQMSFFEFSMQQSRAHQAYFKNNELSSEVEKMMRDTASASLLKQKEIEAQDSLNFDEFLADWNNT</sequence>
<evidence type="ECO:0000256" key="9">
    <source>
        <dbReference type="RuleBase" id="RU004391"/>
    </source>
</evidence>
<dbReference type="AlphaFoldDB" id="A0A2A5B9N1"/>
<dbReference type="Proteomes" id="UP000218327">
    <property type="component" value="Unassembled WGS sequence"/>
</dbReference>
<gene>
    <name evidence="8" type="primary">gshA</name>
    <name evidence="11" type="ORF">COA96_01795</name>
</gene>